<evidence type="ECO:0000259" key="11">
    <source>
        <dbReference type="PROSITE" id="PS50835"/>
    </source>
</evidence>
<dbReference type="InterPro" id="IPR036179">
    <property type="entry name" value="Ig-like_dom_sf"/>
</dbReference>
<dbReference type="InterPro" id="IPR007110">
    <property type="entry name" value="Ig-like_dom"/>
</dbReference>
<dbReference type="PANTHER" id="PTHR19944:SF99">
    <property type="entry name" value="HLA CLASS II HISTOCOMPATIBILITY ANTIGEN, DRB1 BETA CHAIN"/>
    <property type="match status" value="1"/>
</dbReference>
<dbReference type="SMART" id="SM00407">
    <property type="entry name" value="IGc1"/>
    <property type="match status" value="1"/>
</dbReference>
<organism evidence="12 13">
    <name type="scientific">Cnephaeus nilssonii</name>
    <name type="common">Northern bat</name>
    <name type="synonym">Eptesicus nilssonii</name>
    <dbReference type="NCBI Taxonomy" id="3371016"/>
    <lineage>
        <taxon>Eukaryota</taxon>
        <taxon>Metazoa</taxon>
        <taxon>Chordata</taxon>
        <taxon>Craniata</taxon>
        <taxon>Vertebrata</taxon>
        <taxon>Euteleostomi</taxon>
        <taxon>Mammalia</taxon>
        <taxon>Eutheria</taxon>
        <taxon>Laurasiatheria</taxon>
        <taxon>Chiroptera</taxon>
        <taxon>Yangochiroptera</taxon>
        <taxon>Vespertilionidae</taxon>
        <taxon>Cnephaeus</taxon>
    </lineage>
</organism>
<dbReference type="FunFam" id="2.60.40.10:FF:000116">
    <property type="entry name" value="HLA class II histocompatibility antigen, DRB1-1 beta chain"/>
    <property type="match status" value="1"/>
</dbReference>
<name>A0AA40HX16_CNENI</name>
<dbReference type="AlphaFoldDB" id="A0AA40HX16"/>
<keyword evidence="13" id="KW-1185">Reference proteome</keyword>
<dbReference type="PANTHER" id="PTHR19944">
    <property type="entry name" value="MHC CLASS II-RELATED"/>
    <property type="match status" value="1"/>
</dbReference>
<gene>
    <name evidence="12" type="ORF">QTO34_001642</name>
</gene>
<evidence type="ECO:0000256" key="3">
    <source>
        <dbReference type="ARBA" id="ARBA00022859"/>
    </source>
</evidence>
<dbReference type="GO" id="GO:0002504">
    <property type="term" value="P:antigen processing and presentation of peptide or polysaccharide antigen via MHC class II"/>
    <property type="evidence" value="ECO:0007669"/>
    <property type="project" value="UniProtKB-KW"/>
</dbReference>
<keyword evidence="7" id="KW-1015">Disulfide bond</keyword>
<protein>
    <recommendedName>
        <fullName evidence="11">Ig-like domain-containing protein</fullName>
    </recommendedName>
</protein>
<evidence type="ECO:0000256" key="1">
    <source>
        <dbReference type="ARBA" id="ARBA00004479"/>
    </source>
</evidence>
<sequence length="378" mass="40784">MGVSGSCVPTAWAPRLHWAASPSSLHPLTDPSCPAVHFLKQVKSSDERVRYLFRDIYNGEEFVRFDSDVGEFRAVTELGRLDEKAWNGQKDLLEQKRAAVHTFCRHNYGNSAPELGNPPLPASRGTISVFQWPGLEAEIQGPWHYLLRGHRAVGGGLPGPGAGAGDEAEREHPGAACLLTSPSAFSVPAAPTVTVFPAKTQRLQHHNLLVCSVNSFYPGLIEVRWLRDGREEQAGVVSTGLIRNGDWTFQMLVMLETVPRSGEVYTCQVQHPSSSIPVTVEWSETPSDLRTAPPPPQGPLLVPEGQGPSPAPRFPLLGSLPQHRPQGSPVIAPVDPTALGAPFLPCCQSPTLSLMCPWALALSPVGWAVLLPALSCPL</sequence>
<dbReference type="InterPro" id="IPR013783">
    <property type="entry name" value="Ig-like_fold"/>
</dbReference>
<dbReference type="EMBL" id="JAULJE010000010">
    <property type="protein sequence ID" value="KAK1338525.1"/>
    <property type="molecule type" value="Genomic_DNA"/>
</dbReference>
<keyword evidence="3" id="KW-0391">Immunity</keyword>
<keyword evidence="6" id="KW-0472">Membrane</keyword>
<dbReference type="GO" id="GO:0002250">
    <property type="term" value="P:adaptive immune response"/>
    <property type="evidence" value="ECO:0007669"/>
    <property type="project" value="UniProtKB-KW"/>
</dbReference>
<evidence type="ECO:0000313" key="13">
    <source>
        <dbReference type="Proteomes" id="UP001177744"/>
    </source>
</evidence>
<dbReference type="InterPro" id="IPR011162">
    <property type="entry name" value="MHC_I/II-like_Ag-recog"/>
</dbReference>
<feature type="region of interest" description="Disordered" evidence="10">
    <location>
        <begin position="284"/>
        <end position="307"/>
    </location>
</feature>
<comment type="subcellular location">
    <subcellularLocation>
        <location evidence="1">Membrane</location>
        <topology evidence="1">Single-pass type I membrane protein</topology>
    </subcellularLocation>
</comment>
<accession>A0AA40HX16</accession>
<keyword evidence="8" id="KW-0325">Glycoprotein</keyword>
<evidence type="ECO:0000256" key="5">
    <source>
        <dbReference type="ARBA" id="ARBA00023130"/>
    </source>
</evidence>
<keyword evidence="2" id="KW-0812">Transmembrane</keyword>
<evidence type="ECO:0000256" key="10">
    <source>
        <dbReference type="SAM" id="MobiDB-lite"/>
    </source>
</evidence>
<dbReference type="InterPro" id="IPR014745">
    <property type="entry name" value="MHC_II_a/b_N"/>
</dbReference>
<dbReference type="Gene3D" id="3.10.320.10">
    <property type="entry name" value="Class II Histocompatibility Antigen, M Beta Chain, Chain B, domain 1"/>
    <property type="match status" value="1"/>
</dbReference>
<evidence type="ECO:0000256" key="8">
    <source>
        <dbReference type="ARBA" id="ARBA00023180"/>
    </source>
</evidence>
<dbReference type="PROSITE" id="PS50835">
    <property type="entry name" value="IG_LIKE"/>
    <property type="match status" value="1"/>
</dbReference>
<dbReference type="InterPro" id="IPR003597">
    <property type="entry name" value="Ig_C1-set"/>
</dbReference>
<feature type="domain" description="Ig-like" evidence="11">
    <location>
        <begin position="191"/>
        <end position="279"/>
    </location>
</feature>
<evidence type="ECO:0000256" key="4">
    <source>
        <dbReference type="ARBA" id="ARBA00022989"/>
    </source>
</evidence>
<evidence type="ECO:0000256" key="7">
    <source>
        <dbReference type="ARBA" id="ARBA00023157"/>
    </source>
</evidence>
<keyword evidence="9" id="KW-0491">MHC II</keyword>
<dbReference type="InterPro" id="IPR003006">
    <property type="entry name" value="Ig/MHC_CS"/>
</dbReference>
<dbReference type="Proteomes" id="UP001177744">
    <property type="component" value="Unassembled WGS sequence"/>
</dbReference>
<dbReference type="Pfam" id="PF00969">
    <property type="entry name" value="MHC_II_beta"/>
    <property type="match status" value="1"/>
</dbReference>
<dbReference type="PROSITE" id="PS00290">
    <property type="entry name" value="IG_MHC"/>
    <property type="match status" value="1"/>
</dbReference>
<keyword evidence="4" id="KW-1133">Transmembrane helix</keyword>
<evidence type="ECO:0000256" key="9">
    <source>
        <dbReference type="ARBA" id="ARBA00023182"/>
    </source>
</evidence>
<dbReference type="SUPFAM" id="SSF54452">
    <property type="entry name" value="MHC antigen-recognition domain"/>
    <property type="match status" value="1"/>
</dbReference>
<proteinExistence type="predicted"/>
<dbReference type="Pfam" id="PF07654">
    <property type="entry name" value="C1-set"/>
    <property type="match status" value="1"/>
</dbReference>
<dbReference type="GO" id="GO:0042613">
    <property type="term" value="C:MHC class II protein complex"/>
    <property type="evidence" value="ECO:0007669"/>
    <property type="project" value="UniProtKB-KW"/>
</dbReference>
<dbReference type="InterPro" id="IPR050160">
    <property type="entry name" value="MHC/Immunoglobulin"/>
</dbReference>
<dbReference type="FunFam" id="3.10.320.10:FF:000001">
    <property type="entry name" value="HLA class II histocompatibility antigen, DRB1-1 beta chain"/>
    <property type="match status" value="1"/>
</dbReference>
<dbReference type="SMART" id="SM00921">
    <property type="entry name" value="MHC_II_beta"/>
    <property type="match status" value="1"/>
</dbReference>
<dbReference type="SUPFAM" id="SSF48726">
    <property type="entry name" value="Immunoglobulin"/>
    <property type="match status" value="1"/>
</dbReference>
<comment type="caution">
    <text evidence="12">The sequence shown here is derived from an EMBL/GenBank/DDBJ whole genome shotgun (WGS) entry which is preliminary data.</text>
</comment>
<keyword evidence="5" id="KW-1064">Adaptive immunity</keyword>
<dbReference type="InterPro" id="IPR000353">
    <property type="entry name" value="MHC_II_b_N"/>
</dbReference>
<evidence type="ECO:0000256" key="6">
    <source>
        <dbReference type="ARBA" id="ARBA00023136"/>
    </source>
</evidence>
<reference evidence="12" key="1">
    <citation type="submission" date="2023-06" db="EMBL/GenBank/DDBJ databases">
        <title>Reference genome for the Northern bat (Eptesicus nilssonii), a most northern bat species.</title>
        <authorList>
            <person name="Laine V.N."/>
            <person name="Pulliainen A.T."/>
            <person name="Lilley T.M."/>
        </authorList>
    </citation>
    <scope>NUCLEOTIDE SEQUENCE</scope>
    <source>
        <strain evidence="12">BLF_Eptnil</strain>
        <tissue evidence="12">Kidney</tissue>
    </source>
</reference>
<evidence type="ECO:0000256" key="2">
    <source>
        <dbReference type="ARBA" id="ARBA00022692"/>
    </source>
</evidence>
<dbReference type="Gene3D" id="2.60.40.10">
    <property type="entry name" value="Immunoglobulins"/>
    <property type="match status" value="1"/>
</dbReference>
<evidence type="ECO:0000313" key="12">
    <source>
        <dbReference type="EMBL" id="KAK1338525.1"/>
    </source>
</evidence>